<evidence type="ECO:0000256" key="1">
    <source>
        <dbReference type="SAM" id="MobiDB-lite"/>
    </source>
</evidence>
<dbReference type="EMBL" id="CAKOAT010114710">
    <property type="protein sequence ID" value="CAH8330467.1"/>
    <property type="molecule type" value="Genomic_DNA"/>
</dbReference>
<keyword evidence="3" id="KW-1185">Reference proteome</keyword>
<accession>A0ABC8JQL0</accession>
<feature type="compositionally biased region" description="Basic and acidic residues" evidence="1">
    <location>
        <begin position="63"/>
        <end position="80"/>
    </location>
</feature>
<dbReference type="AlphaFoldDB" id="A0ABC8JQL0"/>
<evidence type="ECO:0000313" key="2">
    <source>
        <dbReference type="EMBL" id="CAH8330467.1"/>
    </source>
</evidence>
<comment type="caution">
    <text evidence="2">The sequence shown here is derived from an EMBL/GenBank/DDBJ whole genome shotgun (WGS) entry which is preliminary data.</text>
</comment>
<feature type="compositionally biased region" description="Polar residues" evidence="1">
    <location>
        <begin position="81"/>
        <end position="91"/>
    </location>
</feature>
<feature type="region of interest" description="Disordered" evidence="1">
    <location>
        <begin position="14"/>
        <end position="121"/>
    </location>
</feature>
<dbReference type="Proteomes" id="UP001642260">
    <property type="component" value="Unassembled WGS sequence"/>
</dbReference>
<proteinExistence type="predicted"/>
<evidence type="ECO:0000313" key="3">
    <source>
        <dbReference type="Proteomes" id="UP001642260"/>
    </source>
</evidence>
<gene>
    <name evidence="2" type="ORF">ERUC_LOCUS12122</name>
</gene>
<reference evidence="2 3" key="1">
    <citation type="submission" date="2022-03" db="EMBL/GenBank/DDBJ databases">
        <authorList>
            <person name="Macdonald S."/>
            <person name="Ahmed S."/>
            <person name="Newling K."/>
        </authorList>
    </citation>
    <scope>NUCLEOTIDE SEQUENCE [LARGE SCALE GENOMIC DNA]</scope>
</reference>
<sequence>MQLKEKISKLHEIEKFQFKSHQPEDDGRDGLRRQIEDRLERRSRSNHLRKDKEQFNSKPDTTLIERPKRLKIETRHEPKKAQNNHAIQLNHYQGFKQEINLKDEKSNSLRLDRSRNQRNIN</sequence>
<feature type="compositionally biased region" description="Basic and acidic residues" evidence="1">
    <location>
        <begin position="99"/>
        <end position="115"/>
    </location>
</feature>
<feature type="compositionally biased region" description="Basic and acidic residues" evidence="1">
    <location>
        <begin position="14"/>
        <end position="55"/>
    </location>
</feature>
<protein>
    <submittedName>
        <fullName evidence="2">Uncharacterized protein</fullName>
    </submittedName>
</protein>
<organism evidence="2 3">
    <name type="scientific">Eruca vesicaria subsp. sativa</name>
    <name type="common">Garden rocket</name>
    <name type="synonym">Eruca sativa</name>
    <dbReference type="NCBI Taxonomy" id="29727"/>
    <lineage>
        <taxon>Eukaryota</taxon>
        <taxon>Viridiplantae</taxon>
        <taxon>Streptophyta</taxon>
        <taxon>Embryophyta</taxon>
        <taxon>Tracheophyta</taxon>
        <taxon>Spermatophyta</taxon>
        <taxon>Magnoliopsida</taxon>
        <taxon>eudicotyledons</taxon>
        <taxon>Gunneridae</taxon>
        <taxon>Pentapetalae</taxon>
        <taxon>rosids</taxon>
        <taxon>malvids</taxon>
        <taxon>Brassicales</taxon>
        <taxon>Brassicaceae</taxon>
        <taxon>Brassiceae</taxon>
        <taxon>Eruca</taxon>
    </lineage>
</organism>
<name>A0ABC8JQL0_ERUVS</name>